<dbReference type="GO" id="GO:0005886">
    <property type="term" value="C:plasma membrane"/>
    <property type="evidence" value="ECO:0007669"/>
    <property type="project" value="UniProtKB-SubCell"/>
</dbReference>
<evidence type="ECO:0000256" key="4">
    <source>
        <dbReference type="ARBA" id="ARBA00022692"/>
    </source>
</evidence>
<keyword evidence="7" id="KW-0653">Protein transport</keyword>
<keyword evidence="4 7" id="KW-0812">Transmembrane</keyword>
<name>A0A916YKY9_9BACT</name>
<dbReference type="GO" id="GO:0015031">
    <property type="term" value="P:protein transport"/>
    <property type="evidence" value="ECO:0007669"/>
    <property type="project" value="UniProtKB-KW"/>
</dbReference>
<keyword evidence="6 8" id="KW-0472">Membrane</keyword>
<accession>A0A916YKY9</accession>
<evidence type="ECO:0000256" key="8">
    <source>
        <dbReference type="SAM" id="Phobius"/>
    </source>
</evidence>
<evidence type="ECO:0000313" key="9">
    <source>
        <dbReference type="EMBL" id="GGD48733.1"/>
    </source>
</evidence>
<dbReference type="InterPro" id="IPR003400">
    <property type="entry name" value="ExbD"/>
</dbReference>
<proteinExistence type="inferred from homology"/>
<reference evidence="9" key="1">
    <citation type="journal article" date="2014" name="Int. J. Syst. Evol. Microbiol.">
        <title>Complete genome sequence of Corynebacterium casei LMG S-19264T (=DSM 44701T), isolated from a smear-ripened cheese.</title>
        <authorList>
            <consortium name="US DOE Joint Genome Institute (JGI-PGF)"/>
            <person name="Walter F."/>
            <person name="Albersmeier A."/>
            <person name="Kalinowski J."/>
            <person name="Ruckert C."/>
        </authorList>
    </citation>
    <scope>NUCLEOTIDE SEQUENCE</scope>
    <source>
        <strain evidence="9">CGMCC 1.15958</strain>
    </source>
</reference>
<comment type="subcellular location">
    <subcellularLocation>
        <location evidence="1">Cell membrane</location>
        <topology evidence="1">Single-pass membrane protein</topology>
    </subcellularLocation>
    <subcellularLocation>
        <location evidence="7">Cell membrane</location>
        <topology evidence="7">Single-pass type II membrane protein</topology>
    </subcellularLocation>
</comment>
<evidence type="ECO:0000256" key="3">
    <source>
        <dbReference type="ARBA" id="ARBA00022475"/>
    </source>
</evidence>
<dbReference type="PANTHER" id="PTHR30558">
    <property type="entry name" value="EXBD MEMBRANE COMPONENT OF PMF-DRIVEN MACROMOLECULE IMPORT SYSTEM"/>
    <property type="match status" value="1"/>
</dbReference>
<keyword evidence="7" id="KW-0813">Transport</keyword>
<evidence type="ECO:0000313" key="10">
    <source>
        <dbReference type="Proteomes" id="UP000609064"/>
    </source>
</evidence>
<dbReference type="AlphaFoldDB" id="A0A916YKY9"/>
<comment type="similarity">
    <text evidence="2 7">Belongs to the ExbD/TolR family.</text>
</comment>
<evidence type="ECO:0000256" key="5">
    <source>
        <dbReference type="ARBA" id="ARBA00022989"/>
    </source>
</evidence>
<protein>
    <submittedName>
        <fullName evidence="9">Biopolymer transporter ExbD</fullName>
    </submittedName>
</protein>
<evidence type="ECO:0000256" key="2">
    <source>
        <dbReference type="ARBA" id="ARBA00005811"/>
    </source>
</evidence>
<keyword evidence="5 8" id="KW-1133">Transmembrane helix</keyword>
<organism evidence="9 10">
    <name type="scientific">Emticicia aquatilis</name>
    <dbReference type="NCBI Taxonomy" id="1537369"/>
    <lineage>
        <taxon>Bacteria</taxon>
        <taxon>Pseudomonadati</taxon>
        <taxon>Bacteroidota</taxon>
        <taxon>Cytophagia</taxon>
        <taxon>Cytophagales</taxon>
        <taxon>Leadbetterellaceae</taxon>
        <taxon>Emticicia</taxon>
    </lineage>
</organism>
<dbReference type="EMBL" id="BMKK01000002">
    <property type="protein sequence ID" value="GGD48733.1"/>
    <property type="molecule type" value="Genomic_DNA"/>
</dbReference>
<dbReference type="RefSeq" id="WP_188765042.1">
    <property type="nucleotide sequence ID" value="NZ_BMKK01000002.1"/>
</dbReference>
<reference evidence="9" key="2">
    <citation type="submission" date="2020-09" db="EMBL/GenBank/DDBJ databases">
        <authorList>
            <person name="Sun Q."/>
            <person name="Zhou Y."/>
        </authorList>
    </citation>
    <scope>NUCLEOTIDE SEQUENCE</scope>
    <source>
        <strain evidence="9">CGMCC 1.15958</strain>
    </source>
</reference>
<sequence length="134" mass="14992">MKLKRQRRFVAEVSTSSLNDIMFFLLLFFLIISTLGNPNVIKLLLPKSSKSTHDVSKQPVSLTITKDKVYYINSTPIPFPQLEEKLLGAVQGMEEPTVVLRAESSLTVQDLVDAMSLGAKLKIRMVLATELNNK</sequence>
<comment type="caution">
    <text evidence="9">The sequence shown here is derived from an EMBL/GenBank/DDBJ whole genome shotgun (WGS) entry which is preliminary data.</text>
</comment>
<feature type="transmembrane region" description="Helical" evidence="8">
    <location>
        <begin position="21"/>
        <end position="41"/>
    </location>
</feature>
<dbReference type="Gene3D" id="3.30.420.270">
    <property type="match status" value="1"/>
</dbReference>
<dbReference type="Proteomes" id="UP000609064">
    <property type="component" value="Unassembled WGS sequence"/>
</dbReference>
<gene>
    <name evidence="9" type="ORF">GCM10011514_11060</name>
</gene>
<evidence type="ECO:0000256" key="7">
    <source>
        <dbReference type="RuleBase" id="RU003879"/>
    </source>
</evidence>
<evidence type="ECO:0000256" key="6">
    <source>
        <dbReference type="ARBA" id="ARBA00023136"/>
    </source>
</evidence>
<keyword evidence="3" id="KW-1003">Cell membrane</keyword>
<evidence type="ECO:0000256" key="1">
    <source>
        <dbReference type="ARBA" id="ARBA00004162"/>
    </source>
</evidence>
<dbReference type="Pfam" id="PF02472">
    <property type="entry name" value="ExbD"/>
    <property type="match status" value="1"/>
</dbReference>
<dbReference type="GO" id="GO:0022857">
    <property type="term" value="F:transmembrane transporter activity"/>
    <property type="evidence" value="ECO:0007669"/>
    <property type="project" value="InterPro"/>
</dbReference>
<keyword evidence="10" id="KW-1185">Reference proteome</keyword>